<dbReference type="Gene3D" id="3.40.50.1820">
    <property type="entry name" value="alpha/beta hydrolase"/>
    <property type="match status" value="1"/>
</dbReference>
<name>A0A4Z2E4Q0_9TELE</name>
<evidence type="ECO:0000256" key="1">
    <source>
        <dbReference type="SAM" id="MobiDB-lite"/>
    </source>
</evidence>
<sequence length="109" mass="11753">MNLFIGRVDEPCRGLASSTSSCPPQILLLAFLKVLEDGGHMVMMESPEAVNTLLHEFILWEPAAAAAPPKKKESIATRPETAQTRSTAAPEPPEVRPATARQSSSVSRK</sequence>
<dbReference type="Proteomes" id="UP000314294">
    <property type="component" value="Unassembled WGS sequence"/>
</dbReference>
<gene>
    <name evidence="2" type="primary">Abhd8</name>
    <name evidence="2" type="ORF">EYF80_066141</name>
</gene>
<keyword evidence="3" id="KW-1185">Reference proteome</keyword>
<feature type="compositionally biased region" description="Polar residues" evidence="1">
    <location>
        <begin position="100"/>
        <end position="109"/>
    </location>
</feature>
<accession>A0A4Z2E4Q0</accession>
<proteinExistence type="predicted"/>
<dbReference type="EMBL" id="SRLO01017516">
    <property type="protein sequence ID" value="TNN23738.1"/>
    <property type="molecule type" value="Genomic_DNA"/>
</dbReference>
<dbReference type="InterPro" id="IPR029058">
    <property type="entry name" value="AB_hydrolase_fold"/>
</dbReference>
<reference evidence="2 3" key="1">
    <citation type="submission" date="2019-03" db="EMBL/GenBank/DDBJ databases">
        <title>First draft genome of Liparis tanakae, snailfish: a comprehensive survey of snailfish specific genes.</title>
        <authorList>
            <person name="Kim W."/>
            <person name="Song I."/>
            <person name="Jeong J.-H."/>
            <person name="Kim D."/>
            <person name="Kim S."/>
            <person name="Ryu S."/>
            <person name="Song J.Y."/>
            <person name="Lee S.K."/>
        </authorList>
    </citation>
    <scope>NUCLEOTIDE SEQUENCE [LARGE SCALE GENOMIC DNA]</scope>
    <source>
        <tissue evidence="2">Muscle</tissue>
    </source>
</reference>
<evidence type="ECO:0000313" key="3">
    <source>
        <dbReference type="Proteomes" id="UP000314294"/>
    </source>
</evidence>
<dbReference type="SUPFAM" id="SSF53474">
    <property type="entry name" value="alpha/beta-Hydrolases"/>
    <property type="match status" value="1"/>
</dbReference>
<protein>
    <submittedName>
        <fullName evidence="2">Protein ABHD8</fullName>
    </submittedName>
</protein>
<evidence type="ECO:0000313" key="2">
    <source>
        <dbReference type="EMBL" id="TNN23738.1"/>
    </source>
</evidence>
<comment type="caution">
    <text evidence="2">The sequence shown here is derived from an EMBL/GenBank/DDBJ whole genome shotgun (WGS) entry which is preliminary data.</text>
</comment>
<feature type="region of interest" description="Disordered" evidence="1">
    <location>
        <begin position="65"/>
        <end position="109"/>
    </location>
</feature>
<dbReference type="OrthoDB" id="408373at2759"/>
<organism evidence="2 3">
    <name type="scientific">Liparis tanakae</name>
    <name type="common">Tanaka's snailfish</name>
    <dbReference type="NCBI Taxonomy" id="230148"/>
    <lineage>
        <taxon>Eukaryota</taxon>
        <taxon>Metazoa</taxon>
        <taxon>Chordata</taxon>
        <taxon>Craniata</taxon>
        <taxon>Vertebrata</taxon>
        <taxon>Euteleostomi</taxon>
        <taxon>Actinopterygii</taxon>
        <taxon>Neopterygii</taxon>
        <taxon>Teleostei</taxon>
        <taxon>Neoteleostei</taxon>
        <taxon>Acanthomorphata</taxon>
        <taxon>Eupercaria</taxon>
        <taxon>Perciformes</taxon>
        <taxon>Cottioidei</taxon>
        <taxon>Cottales</taxon>
        <taxon>Liparidae</taxon>
        <taxon>Liparis</taxon>
    </lineage>
</organism>
<dbReference type="AlphaFoldDB" id="A0A4Z2E4Q0"/>